<proteinExistence type="predicted"/>
<dbReference type="InterPro" id="IPR007431">
    <property type="entry name" value="ACP_PD"/>
</dbReference>
<evidence type="ECO:0000256" key="2">
    <source>
        <dbReference type="ARBA" id="ARBA00022801"/>
    </source>
</evidence>
<evidence type="ECO:0000313" key="5">
    <source>
        <dbReference type="EMBL" id="GGC98554.1"/>
    </source>
</evidence>
<evidence type="ECO:0000313" key="6">
    <source>
        <dbReference type="Proteomes" id="UP000638188"/>
    </source>
</evidence>
<dbReference type="EMBL" id="BMFF01000003">
    <property type="protein sequence ID" value="GGC98554.1"/>
    <property type="molecule type" value="Genomic_DNA"/>
</dbReference>
<dbReference type="Pfam" id="PF04336">
    <property type="entry name" value="ACP_PD"/>
    <property type="match status" value="1"/>
</dbReference>
<protein>
    <submittedName>
        <fullName evidence="5">ACP phosphodiesterase</fullName>
    </submittedName>
</protein>
<organism evidence="5 6">
    <name type="scientific">Halopseudomonas salina</name>
    <dbReference type="NCBI Taxonomy" id="1323744"/>
    <lineage>
        <taxon>Bacteria</taxon>
        <taxon>Pseudomonadati</taxon>
        <taxon>Pseudomonadota</taxon>
        <taxon>Gammaproteobacteria</taxon>
        <taxon>Pseudomonadales</taxon>
        <taxon>Pseudomonadaceae</taxon>
        <taxon>Halopseudomonas</taxon>
    </lineage>
</organism>
<reference evidence="6" key="1">
    <citation type="journal article" date="2019" name="Int. J. Syst. Evol. Microbiol.">
        <title>The Global Catalogue of Microorganisms (GCM) 10K type strain sequencing project: providing services to taxonomists for standard genome sequencing and annotation.</title>
        <authorList>
            <consortium name="The Broad Institute Genomics Platform"/>
            <consortium name="The Broad Institute Genome Sequencing Center for Infectious Disease"/>
            <person name="Wu L."/>
            <person name="Ma J."/>
        </authorList>
    </citation>
    <scope>NUCLEOTIDE SEQUENCE [LARGE SCALE GENOMIC DNA]</scope>
    <source>
        <strain evidence="6">CGMCC 1.12482</strain>
    </source>
</reference>
<sequence length="209" mass="23451">MNYLAHLFLGPRDPEQALGSLLGDFVRGPVGTLDLPLGVRQGIWLHRRIDSFTDAHAVVAMSKTRVSTERRRYAGIMIDMFYDHLLARHWDRFTDQSIRDFTREMYGLLLSQREVIPANAWPVISRMAEQDWLSSYARIGSLHRALDNISLRLRRTNPLPGSAGELERDYAAFEADFLAFMPQVIAFAGSQDLTLGAATTSPVSTSPSA</sequence>
<keyword evidence="4" id="KW-0275">Fatty acid biosynthesis</keyword>
<keyword evidence="1" id="KW-0444">Lipid biosynthesis</keyword>
<gene>
    <name evidence="5" type="ORF">GCM10007418_17370</name>
</gene>
<dbReference type="PANTHER" id="PTHR38764">
    <property type="entry name" value="ACYL CARRIER PROTEIN PHOSPHODIESTERASE"/>
    <property type="match status" value="1"/>
</dbReference>
<dbReference type="PANTHER" id="PTHR38764:SF1">
    <property type="entry name" value="ACYL CARRIER PROTEIN PHOSPHODIESTERASE"/>
    <property type="match status" value="1"/>
</dbReference>
<name>A0ABQ1PKI1_9GAMM</name>
<evidence type="ECO:0000256" key="1">
    <source>
        <dbReference type="ARBA" id="ARBA00022516"/>
    </source>
</evidence>
<evidence type="ECO:0000256" key="3">
    <source>
        <dbReference type="ARBA" id="ARBA00023098"/>
    </source>
</evidence>
<accession>A0ABQ1PKI1</accession>
<dbReference type="PIRSF" id="PIRSF011489">
    <property type="entry name" value="DUF479"/>
    <property type="match status" value="1"/>
</dbReference>
<keyword evidence="2" id="KW-0378">Hydrolase</keyword>
<dbReference type="Proteomes" id="UP000638188">
    <property type="component" value="Unassembled WGS sequence"/>
</dbReference>
<evidence type="ECO:0000256" key="4">
    <source>
        <dbReference type="ARBA" id="ARBA00023160"/>
    </source>
</evidence>
<keyword evidence="3" id="KW-0443">Lipid metabolism</keyword>
<dbReference type="RefSeq" id="WP_150278498.1">
    <property type="nucleotide sequence ID" value="NZ_VTTI01000006.1"/>
</dbReference>
<comment type="caution">
    <text evidence="5">The sequence shown here is derived from an EMBL/GenBank/DDBJ whole genome shotgun (WGS) entry which is preliminary data.</text>
</comment>
<keyword evidence="4" id="KW-0276">Fatty acid metabolism</keyword>
<keyword evidence="6" id="KW-1185">Reference proteome</keyword>